<name>A0A841H0E6_9BACT</name>
<dbReference type="SUPFAM" id="SSF49464">
    <property type="entry name" value="Carboxypeptidase regulatory domain-like"/>
    <property type="match status" value="1"/>
</dbReference>
<evidence type="ECO:0000259" key="2">
    <source>
        <dbReference type="PROSITE" id="PS50234"/>
    </source>
</evidence>
<keyword evidence="4" id="KW-1185">Reference proteome</keyword>
<gene>
    <name evidence="3" type="ORF">HNQ61_003173</name>
</gene>
<dbReference type="InterPro" id="IPR002035">
    <property type="entry name" value="VWF_A"/>
</dbReference>
<dbReference type="Proteomes" id="UP000582837">
    <property type="component" value="Unassembled WGS sequence"/>
</dbReference>
<dbReference type="EMBL" id="JACHIA010000009">
    <property type="protein sequence ID" value="MBB6071545.1"/>
    <property type="molecule type" value="Genomic_DNA"/>
</dbReference>
<protein>
    <submittedName>
        <fullName evidence="3">Ca-activated chloride channel family protein</fullName>
    </submittedName>
</protein>
<dbReference type="InterPro" id="IPR008969">
    <property type="entry name" value="CarboxyPept-like_regulatory"/>
</dbReference>
<dbReference type="PANTHER" id="PTHR10579">
    <property type="entry name" value="CALCIUM-ACTIVATED CHLORIDE CHANNEL REGULATOR"/>
    <property type="match status" value="1"/>
</dbReference>
<proteinExistence type="predicted"/>
<dbReference type="Pfam" id="PF00092">
    <property type="entry name" value="VWA"/>
    <property type="match status" value="1"/>
</dbReference>
<evidence type="ECO:0000313" key="4">
    <source>
        <dbReference type="Proteomes" id="UP000582837"/>
    </source>
</evidence>
<dbReference type="Pfam" id="PF12450">
    <property type="entry name" value="vWF_A"/>
    <property type="match status" value="1"/>
</dbReference>
<dbReference type="Gene3D" id="2.60.40.1120">
    <property type="entry name" value="Carboxypeptidase-like, regulatory domain"/>
    <property type="match status" value="1"/>
</dbReference>
<feature type="signal peptide" evidence="1">
    <location>
        <begin position="1"/>
        <end position="23"/>
    </location>
</feature>
<keyword evidence="1" id="KW-0732">Signal</keyword>
<dbReference type="SUPFAM" id="SSF53300">
    <property type="entry name" value="vWA-like"/>
    <property type="match status" value="1"/>
</dbReference>
<dbReference type="PANTHER" id="PTHR10579:SF43">
    <property type="entry name" value="ZINC FINGER (C3HC4-TYPE RING FINGER) FAMILY PROTEIN"/>
    <property type="match status" value="1"/>
</dbReference>
<dbReference type="InterPro" id="IPR051266">
    <property type="entry name" value="CLCR"/>
</dbReference>
<dbReference type="Pfam" id="PF13620">
    <property type="entry name" value="CarboxypepD_reg"/>
    <property type="match status" value="1"/>
</dbReference>
<dbReference type="RefSeq" id="WP_221239694.1">
    <property type="nucleotide sequence ID" value="NZ_JACHOW010000009.1"/>
</dbReference>
<comment type="caution">
    <text evidence="3">The sequence shown here is derived from an EMBL/GenBank/DDBJ whole genome shotgun (WGS) entry which is preliminary data.</text>
</comment>
<accession>A0A841H0E6</accession>
<dbReference type="InterPro" id="IPR036465">
    <property type="entry name" value="vWFA_dom_sf"/>
</dbReference>
<dbReference type="Pfam" id="PF12034">
    <property type="entry name" value="YfbK_C"/>
    <property type="match status" value="1"/>
</dbReference>
<evidence type="ECO:0000313" key="3">
    <source>
        <dbReference type="EMBL" id="MBB6071545.1"/>
    </source>
</evidence>
<dbReference type="PROSITE" id="PS50234">
    <property type="entry name" value="VWFA"/>
    <property type="match status" value="1"/>
</dbReference>
<dbReference type="InterPro" id="IPR022156">
    <property type="entry name" value="Uncharacterised_YfbK_N"/>
</dbReference>
<sequence>MRNIVRALPVLLLLLLAPVLARAQEPAVITGRVTNTAGQPEAGVLVRIEALNVGAMTAADGAYRLTIPGARIRGTMSVNITASRVGMTSVRRPLNVTAGAQLTQDFVLAPQVLMLEELVVTGHATPASRARVPFSVSAVAVENIPVSAGGVIQGKVAGARIADAPMNTEEYNHIQENVFLAAARDPLSTFSIDVDRASYSNVRRFIRDGQAPPADAVRIEEMVNYFTYAYPAPRGEHPFGVVTEVGDCPWNRRHQLVQVALQGRMPETRNLPPSNLVFLVDVSGSMSSPDKLPLVQESLRLLVGELTARDRIALVVYAGAAGLVLDATPGDRKDVILAAIDRLSAGGSTAGAAGIQLAYDVARRNHMPGGNNRVILASDGDFNVGVSSEGELVRLIEEKRDQGTFLTVLGFGRGNLADARMEQLADKGNGNYAYVDEIAEARRVLVSERAGTLFTLAKDVKLQVEFNPARVYAYRLIGYENRMLAAQDFNDDRKDAGEMGAGHTVTALYEIVPVGADSDVQMGGVDSLRYQRVGMEPVGRFGREMMNVKVRYKLPDGEQSRLLSHAVQARDGGARSSENFRFAAAVAEFGMLLRTSEHRGRSSVDDVLRLARGATGPDADGYRTEFVRMVEAYAALPRRPSAASGGDGDR</sequence>
<organism evidence="3 4">
    <name type="scientific">Longimicrobium terrae</name>
    <dbReference type="NCBI Taxonomy" id="1639882"/>
    <lineage>
        <taxon>Bacteria</taxon>
        <taxon>Pseudomonadati</taxon>
        <taxon>Gemmatimonadota</taxon>
        <taxon>Longimicrobiia</taxon>
        <taxon>Longimicrobiales</taxon>
        <taxon>Longimicrobiaceae</taxon>
        <taxon>Longimicrobium</taxon>
    </lineage>
</organism>
<evidence type="ECO:0000256" key="1">
    <source>
        <dbReference type="SAM" id="SignalP"/>
    </source>
</evidence>
<dbReference type="Gene3D" id="3.40.50.410">
    <property type="entry name" value="von Willebrand factor, type A domain"/>
    <property type="match status" value="1"/>
</dbReference>
<dbReference type="SMART" id="SM00327">
    <property type="entry name" value="VWA"/>
    <property type="match status" value="1"/>
</dbReference>
<reference evidence="3 4" key="1">
    <citation type="submission" date="2020-08" db="EMBL/GenBank/DDBJ databases">
        <title>Genomic Encyclopedia of Type Strains, Phase IV (KMG-IV): sequencing the most valuable type-strain genomes for metagenomic binning, comparative biology and taxonomic classification.</title>
        <authorList>
            <person name="Goeker M."/>
        </authorList>
    </citation>
    <scope>NUCLEOTIDE SEQUENCE [LARGE SCALE GENOMIC DNA]</scope>
    <source>
        <strain evidence="3 4">DSM 29007</strain>
    </source>
</reference>
<dbReference type="InterPro" id="IPR021908">
    <property type="entry name" value="YfbK_C"/>
</dbReference>
<feature type="domain" description="VWFA" evidence="2">
    <location>
        <begin position="275"/>
        <end position="460"/>
    </location>
</feature>
<feature type="chain" id="PRO_5032433104" evidence="1">
    <location>
        <begin position="24"/>
        <end position="650"/>
    </location>
</feature>
<dbReference type="AlphaFoldDB" id="A0A841H0E6"/>